<protein>
    <recommendedName>
        <fullName evidence="1">D-inositol 3-phosphate glycosyltransferase</fullName>
    </recommendedName>
</protein>
<evidence type="ECO:0000259" key="3">
    <source>
        <dbReference type="Pfam" id="PF00534"/>
    </source>
</evidence>
<dbReference type="Proteomes" id="UP000030664">
    <property type="component" value="Unassembled WGS sequence"/>
</dbReference>
<evidence type="ECO:0000313" key="5">
    <source>
        <dbReference type="Proteomes" id="UP000030664"/>
    </source>
</evidence>
<dbReference type="GO" id="GO:0016757">
    <property type="term" value="F:glycosyltransferase activity"/>
    <property type="evidence" value="ECO:0007669"/>
    <property type="project" value="InterPro"/>
</dbReference>
<dbReference type="RefSeq" id="WP_035961992.1">
    <property type="nucleotide sequence ID" value="NZ_JROM01000016.1"/>
</dbReference>
<comment type="caution">
    <text evidence="4">The sequence shown here is derived from an EMBL/GenBank/DDBJ whole genome shotgun (WGS) entry which is preliminary data.</text>
</comment>
<feature type="domain" description="Glycosyl transferase family 1" evidence="3">
    <location>
        <begin position="179"/>
        <end position="319"/>
    </location>
</feature>
<dbReference type="InterPro" id="IPR001296">
    <property type="entry name" value="Glyco_trans_1"/>
</dbReference>
<dbReference type="EMBL" id="JROM01000016">
    <property type="protein sequence ID" value="KHE74976.1"/>
    <property type="molecule type" value="Genomic_DNA"/>
</dbReference>
<dbReference type="PANTHER" id="PTHR45947">
    <property type="entry name" value="SULFOQUINOVOSYL TRANSFERASE SQD2"/>
    <property type="match status" value="1"/>
</dbReference>
<dbReference type="AlphaFoldDB" id="A0A0B0DAI9"/>
<gene>
    <name evidence="4" type="ORF">AS25_04085</name>
</gene>
<dbReference type="InterPro" id="IPR050194">
    <property type="entry name" value="Glycosyltransferase_grp1"/>
</dbReference>
<proteinExistence type="predicted"/>
<keyword evidence="2" id="KW-0808">Transferase</keyword>
<dbReference type="SUPFAM" id="SSF53756">
    <property type="entry name" value="UDP-Glycosyltransferase/glycogen phosphorylase"/>
    <property type="match status" value="1"/>
</dbReference>
<accession>A0A0B0DAI9</accession>
<name>A0A0B0DAI9_9MICC</name>
<dbReference type="STRING" id="223184.AS25_04085"/>
<dbReference type="CDD" id="cd03801">
    <property type="entry name" value="GT4_PimA-like"/>
    <property type="match status" value="1"/>
</dbReference>
<reference evidence="4 5" key="1">
    <citation type="submission" date="2014-09" db="EMBL/GenBank/DDBJ databases">
        <title>High-quality draft genome sequence of Kocuria marina SO9-6, an actinobacterium isolated from a copper mine.</title>
        <authorList>
            <person name="Castro D.B."/>
            <person name="Pereira L.B."/>
            <person name="Silva M.V."/>
            <person name="Silva B.P."/>
            <person name="Zanardi B.R."/>
            <person name="Carlos C."/>
            <person name="Belgini D.R."/>
            <person name="Limache E.G."/>
            <person name="Lacerda G.V."/>
            <person name="Nery M.B."/>
            <person name="Gomes M.B."/>
            <person name="Souza S."/>
            <person name="Silva T.M."/>
            <person name="Rodrigues V.D."/>
            <person name="Paulino L.C."/>
            <person name="Vicentini R."/>
            <person name="Ferraz L.F."/>
            <person name="Ottoboni L.M."/>
        </authorList>
    </citation>
    <scope>NUCLEOTIDE SEQUENCE [LARGE SCALE GENOMIC DNA]</scope>
    <source>
        <strain evidence="4 5">SO9-6</strain>
    </source>
</reference>
<evidence type="ECO:0000256" key="2">
    <source>
        <dbReference type="ARBA" id="ARBA00022679"/>
    </source>
</evidence>
<evidence type="ECO:0000256" key="1">
    <source>
        <dbReference type="ARBA" id="ARBA00021292"/>
    </source>
</evidence>
<dbReference type="Gene3D" id="3.40.50.2000">
    <property type="entry name" value="Glycogen Phosphorylase B"/>
    <property type="match status" value="2"/>
</dbReference>
<evidence type="ECO:0000313" key="4">
    <source>
        <dbReference type="EMBL" id="KHE74976.1"/>
    </source>
</evidence>
<dbReference type="PANTHER" id="PTHR45947:SF3">
    <property type="entry name" value="SULFOQUINOVOSYL TRANSFERASE SQD2"/>
    <property type="match status" value="1"/>
</dbReference>
<sequence length="327" mass="35691">MARILSIYPNCSKGGMTTVYRSRAAADPNSQFDFLFKNDAGGRDSFATLPNGSFRIYPEARFEAAVRYVASHSHFDEIRVTSLPELASALAQEHPGRVTYEFHSSNMAIIDKELKRLDLESIVAVQTPSRWLTAAVVRRVDAQWADKCVTVPNLVDHLTFHKEVPAADMDLGDHAVPLLWIGRFDKGKNFNDFLRVVASLPEEFVPVSIVSLESEPQRLARALLEARAYGVDQKLRTFLNLSQGHLASLYTWARDRGGVLVSTSLAESFGYSVAEALACGLPAAAYRVGGISEVPDSGTAHRLIPVGDVPALSRAVLEVSGAPVHTA</sequence>
<organism evidence="4 5">
    <name type="scientific">Kocuria marina</name>
    <dbReference type="NCBI Taxonomy" id="223184"/>
    <lineage>
        <taxon>Bacteria</taxon>
        <taxon>Bacillati</taxon>
        <taxon>Actinomycetota</taxon>
        <taxon>Actinomycetes</taxon>
        <taxon>Micrococcales</taxon>
        <taxon>Micrococcaceae</taxon>
        <taxon>Kocuria</taxon>
    </lineage>
</organism>
<dbReference type="Pfam" id="PF00534">
    <property type="entry name" value="Glycos_transf_1"/>
    <property type="match status" value="1"/>
</dbReference>
<dbReference type="eggNOG" id="COG0438">
    <property type="taxonomic scope" value="Bacteria"/>
</dbReference>